<protein>
    <submittedName>
        <fullName evidence="1">Uncharacterized protein</fullName>
    </submittedName>
</protein>
<proteinExistence type="predicted"/>
<organism evidence="1 2">
    <name type="scientific">Snodgrassella alvi</name>
    <dbReference type="NCBI Taxonomy" id="1196083"/>
    <lineage>
        <taxon>Bacteria</taxon>
        <taxon>Pseudomonadati</taxon>
        <taxon>Pseudomonadota</taxon>
        <taxon>Betaproteobacteria</taxon>
        <taxon>Neisseriales</taxon>
        <taxon>Neisseriaceae</taxon>
        <taxon>Snodgrassella</taxon>
    </lineage>
</organism>
<dbReference type="EMBL" id="CP132375">
    <property type="protein sequence ID" value="WLS98384.1"/>
    <property type="molecule type" value="Genomic_DNA"/>
</dbReference>
<gene>
    <name evidence="1" type="ORF">RAM05_11175</name>
</gene>
<sequence length="73" mass="8524">MVIGKVATTIDKNSAKLGFEHNCRGEEMISTSNLDDYYDYEKDPTVTEIPLQRYAVIWQYPSYACIYQNQKHQ</sequence>
<dbReference type="Proteomes" id="UP001229773">
    <property type="component" value="Chromosome"/>
</dbReference>
<accession>A0ABD7Z428</accession>
<reference evidence="1 2" key="1">
    <citation type="submission" date="2023-08" db="EMBL/GenBank/DDBJ databases">
        <title>Complete genome sequences of 12 bacterial strains from the honey bee gut, resolved with long-read nanopore sequencing.</title>
        <authorList>
            <person name="Kwong W.K."/>
            <person name="Acheampong S."/>
            <person name="Polat M.F."/>
        </authorList>
    </citation>
    <scope>NUCLEOTIDE SEQUENCE [LARGE SCALE GENOMIC DNA]</scope>
    <source>
        <strain evidence="2">wkB9</strain>
    </source>
</reference>
<dbReference type="GeneID" id="32536426"/>
<name>A0ABD7Z428_9NEIS</name>
<dbReference type="RefSeq" id="WP_025331483.1">
    <property type="nucleotide sequence ID" value="NZ_CP132375.1"/>
</dbReference>
<evidence type="ECO:0000313" key="2">
    <source>
        <dbReference type="Proteomes" id="UP001229773"/>
    </source>
</evidence>
<evidence type="ECO:0000313" key="1">
    <source>
        <dbReference type="EMBL" id="WLS98384.1"/>
    </source>
</evidence>
<dbReference type="AlphaFoldDB" id="A0ABD7Z428"/>